<protein>
    <submittedName>
        <fullName evidence="1">GINS complex, Sld5 component</fullName>
    </submittedName>
</protein>
<gene>
    <name evidence="1" type="ORF">BDN72DRAFT_772510</name>
</gene>
<reference evidence="1 2" key="1">
    <citation type="journal article" date="2019" name="Nat. Ecol. Evol.">
        <title>Megaphylogeny resolves global patterns of mushroom evolution.</title>
        <authorList>
            <person name="Varga T."/>
            <person name="Krizsan K."/>
            <person name="Foldi C."/>
            <person name="Dima B."/>
            <person name="Sanchez-Garcia M."/>
            <person name="Sanchez-Ramirez S."/>
            <person name="Szollosi G.J."/>
            <person name="Szarkandi J.G."/>
            <person name="Papp V."/>
            <person name="Albert L."/>
            <person name="Andreopoulos W."/>
            <person name="Angelini C."/>
            <person name="Antonin V."/>
            <person name="Barry K.W."/>
            <person name="Bougher N.L."/>
            <person name="Buchanan P."/>
            <person name="Buyck B."/>
            <person name="Bense V."/>
            <person name="Catcheside P."/>
            <person name="Chovatia M."/>
            <person name="Cooper J."/>
            <person name="Damon W."/>
            <person name="Desjardin D."/>
            <person name="Finy P."/>
            <person name="Geml J."/>
            <person name="Haridas S."/>
            <person name="Hughes K."/>
            <person name="Justo A."/>
            <person name="Karasinski D."/>
            <person name="Kautmanova I."/>
            <person name="Kiss B."/>
            <person name="Kocsube S."/>
            <person name="Kotiranta H."/>
            <person name="LaButti K.M."/>
            <person name="Lechner B.E."/>
            <person name="Liimatainen K."/>
            <person name="Lipzen A."/>
            <person name="Lukacs Z."/>
            <person name="Mihaltcheva S."/>
            <person name="Morgado L.N."/>
            <person name="Niskanen T."/>
            <person name="Noordeloos M.E."/>
            <person name="Ohm R.A."/>
            <person name="Ortiz-Santana B."/>
            <person name="Ovrebo C."/>
            <person name="Racz N."/>
            <person name="Riley R."/>
            <person name="Savchenko A."/>
            <person name="Shiryaev A."/>
            <person name="Soop K."/>
            <person name="Spirin V."/>
            <person name="Szebenyi C."/>
            <person name="Tomsovsky M."/>
            <person name="Tulloss R.E."/>
            <person name="Uehling J."/>
            <person name="Grigoriev I.V."/>
            <person name="Vagvolgyi C."/>
            <person name="Papp T."/>
            <person name="Martin F.M."/>
            <person name="Miettinen O."/>
            <person name="Hibbett D.S."/>
            <person name="Nagy L.G."/>
        </authorList>
    </citation>
    <scope>NUCLEOTIDE SEQUENCE [LARGE SCALE GENOMIC DNA]</scope>
    <source>
        <strain evidence="1 2">NL-1719</strain>
    </source>
</reference>
<organism evidence="1 2">
    <name type="scientific">Pluteus cervinus</name>
    <dbReference type="NCBI Taxonomy" id="181527"/>
    <lineage>
        <taxon>Eukaryota</taxon>
        <taxon>Fungi</taxon>
        <taxon>Dikarya</taxon>
        <taxon>Basidiomycota</taxon>
        <taxon>Agaricomycotina</taxon>
        <taxon>Agaricomycetes</taxon>
        <taxon>Agaricomycetidae</taxon>
        <taxon>Agaricales</taxon>
        <taxon>Pluteineae</taxon>
        <taxon>Pluteaceae</taxon>
        <taxon>Pluteus</taxon>
    </lineage>
</organism>
<dbReference type="Proteomes" id="UP000308600">
    <property type="component" value="Unassembled WGS sequence"/>
</dbReference>
<evidence type="ECO:0000313" key="2">
    <source>
        <dbReference type="Proteomes" id="UP000308600"/>
    </source>
</evidence>
<name>A0ACD3AJI7_9AGAR</name>
<dbReference type="EMBL" id="ML208416">
    <property type="protein sequence ID" value="TFK66078.1"/>
    <property type="molecule type" value="Genomic_DNA"/>
</dbReference>
<proteinExistence type="predicted"/>
<keyword evidence="2" id="KW-1185">Reference proteome</keyword>
<evidence type="ECO:0000313" key="1">
    <source>
        <dbReference type="EMBL" id="TFK66078.1"/>
    </source>
</evidence>
<sequence length="217" mass="24821">MRAVPAIRAFAQDGGIETPLDQLIRHWMNERHAPDILPAQEDLMNGILDSIRRQSEIVHLLRGNTTMSEDEHIRITLVQTEIERVKFVVRACVCTRIYKIEKYARFIMTNADVQTRLTAAEQALAQRHAALTDRHYYTSVLQSLPEKQAHLDDTPIFVPPMVTEPDKTRPVFVHALQDCPPVHLPNGIPLEMEKDYISLTQYSIVEHLVVRGEAELV</sequence>
<accession>A0ACD3AJI7</accession>